<feature type="transmembrane region" description="Helical" evidence="7">
    <location>
        <begin position="305"/>
        <end position="327"/>
    </location>
</feature>
<evidence type="ECO:0000256" key="3">
    <source>
        <dbReference type="ARBA" id="ARBA00022475"/>
    </source>
</evidence>
<sequence>MKNQRSVALNLIKLIACIMVIVVHVSATNIDDITSSKWGVSNFYNSISRICVPLFFMVSGALLIRENTSFINFIKKRYYRVIPPVIIWSAIYYVYPMFYGYEQPRTIASLFNSPISVHLWYLYAIIGLYLLVPFLSMIYFKSTLSERVLFLAIWFIGSSLFPTLNNTGVSGISASLFGLNSLAGYIGYIFAGKLIYDLTYRKFYSEIIGLVTFITCSYLTFYLTKTYSYSSGKFNGVFYSYLSSLVVLSAFSLFYVTININIKSSFIASCLSAFSSCALGIYCLQSMMIKEVAYKLNVRATHDPAIIWIPIAVGVTFVSCFVICYIASRIKVIRQIV</sequence>
<feature type="domain" description="Acyltransferase 3" evidence="8">
    <location>
        <begin position="8"/>
        <end position="323"/>
    </location>
</feature>
<dbReference type="GO" id="GO:0009246">
    <property type="term" value="P:enterobacterial common antigen biosynthetic process"/>
    <property type="evidence" value="ECO:0007669"/>
    <property type="project" value="TreeGrafter"/>
</dbReference>
<dbReference type="PANTHER" id="PTHR40074">
    <property type="entry name" value="O-ACETYLTRANSFERASE WECH"/>
    <property type="match status" value="1"/>
</dbReference>
<accession>J7TAS2</accession>
<protein>
    <recommendedName>
        <fullName evidence="8">Acyltransferase 3 domain-containing protein</fullName>
    </recommendedName>
</protein>
<keyword evidence="10" id="KW-1185">Reference proteome</keyword>
<dbReference type="Pfam" id="PF01757">
    <property type="entry name" value="Acyl_transf_3"/>
    <property type="match status" value="1"/>
</dbReference>
<reference evidence="9 10" key="1">
    <citation type="journal article" date="2012" name="BMC Genomics">
        <title>Whole-genome sequencing and identification of Morganella morganii KT pathogenicity-related genes.</title>
        <authorList>
            <person name="Chen Y.T."/>
            <person name="Peng H.L."/>
            <person name="Shia W.C."/>
            <person name="Hsu F.R."/>
            <person name="Ken C.F."/>
            <person name="Tsao Y.M."/>
            <person name="Chen C.H."/>
            <person name="Liu C.E."/>
            <person name="Hsieh M.F."/>
            <person name="Chen H.C."/>
            <person name="Tang C.Y."/>
            <person name="Ku T.H."/>
        </authorList>
    </citation>
    <scope>NUCLEOTIDE SEQUENCE [LARGE SCALE GENOMIC DNA]</scope>
    <source>
        <strain evidence="9 10">KT</strain>
    </source>
</reference>
<dbReference type="EMBL" id="CP004345">
    <property type="protein sequence ID" value="AGG31932.1"/>
    <property type="molecule type" value="Genomic_DNA"/>
</dbReference>
<comment type="similarity">
    <text evidence="2">Belongs to the acyltransferase 3 family.</text>
</comment>
<feature type="transmembrane region" description="Helical" evidence="7">
    <location>
        <begin position="265"/>
        <end position="285"/>
    </location>
</feature>
<evidence type="ECO:0000313" key="10">
    <source>
        <dbReference type="Proteomes" id="UP000011834"/>
    </source>
</evidence>
<feature type="transmembrane region" description="Helical" evidence="7">
    <location>
        <begin position="170"/>
        <end position="191"/>
    </location>
</feature>
<feature type="transmembrane region" description="Helical" evidence="7">
    <location>
        <begin position="7"/>
        <end position="27"/>
    </location>
</feature>
<name>J7TAS2_MORMO</name>
<evidence type="ECO:0000256" key="5">
    <source>
        <dbReference type="ARBA" id="ARBA00022989"/>
    </source>
</evidence>
<dbReference type="GO" id="GO:0005886">
    <property type="term" value="C:plasma membrane"/>
    <property type="evidence" value="ECO:0007669"/>
    <property type="project" value="UniProtKB-SubCell"/>
</dbReference>
<dbReference type="HOGENOM" id="CLU_047714_0_2_6"/>
<keyword evidence="6 7" id="KW-0472">Membrane</keyword>
<dbReference type="InterPro" id="IPR002656">
    <property type="entry name" value="Acyl_transf_3_dom"/>
</dbReference>
<feature type="transmembrane region" description="Helical" evidence="7">
    <location>
        <begin position="203"/>
        <end position="224"/>
    </location>
</feature>
<proteinExistence type="inferred from homology"/>
<dbReference type="RefSeq" id="WP_004904206.1">
    <property type="nucleotide sequence ID" value="NC_020418.1"/>
</dbReference>
<keyword evidence="4 7" id="KW-0812">Transmembrane</keyword>
<evidence type="ECO:0000256" key="4">
    <source>
        <dbReference type="ARBA" id="ARBA00022692"/>
    </source>
</evidence>
<dbReference type="AlphaFoldDB" id="J7TAS2"/>
<keyword evidence="5 7" id="KW-1133">Transmembrane helix</keyword>
<dbReference type="eggNOG" id="COG3274">
    <property type="taxonomic scope" value="Bacteria"/>
</dbReference>
<evidence type="ECO:0000256" key="2">
    <source>
        <dbReference type="ARBA" id="ARBA00007400"/>
    </source>
</evidence>
<organism evidence="9 10">
    <name type="scientific">Morganella morganii subsp. morganii KT</name>
    <dbReference type="NCBI Taxonomy" id="1124991"/>
    <lineage>
        <taxon>Bacteria</taxon>
        <taxon>Pseudomonadati</taxon>
        <taxon>Pseudomonadota</taxon>
        <taxon>Gammaproteobacteria</taxon>
        <taxon>Enterobacterales</taxon>
        <taxon>Morganellaceae</taxon>
        <taxon>Morganella</taxon>
    </lineage>
</organism>
<evidence type="ECO:0000256" key="6">
    <source>
        <dbReference type="ARBA" id="ARBA00023136"/>
    </source>
</evidence>
<feature type="transmembrane region" description="Helical" evidence="7">
    <location>
        <begin position="147"/>
        <end position="164"/>
    </location>
</feature>
<comment type="subcellular location">
    <subcellularLocation>
        <location evidence="1">Cell membrane</location>
        <topology evidence="1">Multi-pass membrane protein</topology>
    </subcellularLocation>
</comment>
<dbReference type="PANTHER" id="PTHR40074:SF2">
    <property type="entry name" value="O-ACETYLTRANSFERASE WECH"/>
    <property type="match status" value="1"/>
</dbReference>
<evidence type="ECO:0000259" key="8">
    <source>
        <dbReference type="Pfam" id="PF01757"/>
    </source>
</evidence>
<feature type="transmembrane region" description="Helical" evidence="7">
    <location>
        <begin position="120"/>
        <end position="140"/>
    </location>
</feature>
<dbReference type="GO" id="GO:0016413">
    <property type="term" value="F:O-acetyltransferase activity"/>
    <property type="evidence" value="ECO:0007669"/>
    <property type="project" value="TreeGrafter"/>
</dbReference>
<evidence type="ECO:0000313" key="9">
    <source>
        <dbReference type="EMBL" id="AGG31932.1"/>
    </source>
</evidence>
<dbReference type="KEGG" id="mmk:MU9_2887"/>
<feature type="transmembrane region" description="Helical" evidence="7">
    <location>
        <begin position="77"/>
        <end position="95"/>
    </location>
</feature>
<feature type="transmembrane region" description="Helical" evidence="7">
    <location>
        <begin position="47"/>
        <end position="65"/>
    </location>
</feature>
<evidence type="ECO:0000256" key="1">
    <source>
        <dbReference type="ARBA" id="ARBA00004651"/>
    </source>
</evidence>
<evidence type="ECO:0000256" key="7">
    <source>
        <dbReference type="SAM" id="Phobius"/>
    </source>
</evidence>
<feature type="transmembrane region" description="Helical" evidence="7">
    <location>
        <begin position="236"/>
        <end position="258"/>
    </location>
</feature>
<keyword evidence="3" id="KW-1003">Cell membrane</keyword>
<gene>
    <name evidence="9" type="ORF">MU9_2887</name>
</gene>
<dbReference type="Proteomes" id="UP000011834">
    <property type="component" value="Chromosome"/>
</dbReference>